<protein>
    <submittedName>
        <fullName evidence="10">Acetyl-CoA carboxylase biotin carboxylase subunit</fullName>
    </submittedName>
</protein>
<dbReference type="InterPro" id="IPR005482">
    <property type="entry name" value="Biotin_COase_C"/>
</dbReference>
<accession>A0A562VNN5</accession>
<dbReference type="InterPro" id="IPR011761">
    <property type="entry name" value="ATP-grasp"/>
</dbReference>
<dbReference type="GO" id="GO:0016874">
    <property type="term" value="F:ligase activity"/>
    <property type="evidence" value="ECO:0007669"/>
    <property type="project" value="UniProtKB-KW"/>
</dbReference>
<dbReference type="NCBIfam" id="TIGR00514">
    <property type="entry name" value="accC"/>
    <property type="match status" value="1"/>
</dbReference>
<dbReference type="FunFam" id="3.30.470.20:FF:000028">
    <property type="entry name" value="Methylcrotonoyl-CoA carboxylase subunit alpha, mitochondrial"/>
    <property type="match status" value="1"/>
</dbReference>
<dbReference type="InterPro" id="IPR005479">
    <property type="entry name" value="CPAse_ATP-bd"/>
</dbReference>
<evidence type="ECO:0000313" key="11">
    <source>
        <dbReference type="Proteomes" id="UP000319449"/>
    </source>
</evidence>
<dbReference type="InterPro" id="IPR011054">
    <property type="entry name" value="Rudment_hybrid_motif"/>
</dbReference>
<dbReference type="InterPro" id="IPR016185">
    <property type="entry name" value="PreATP-grasp_dom_sf"/>
</dbReference>
<dbReference type="Pfam" id="PF02786">
    <property type="entry name" value="CPSase_L_D2"/>
    <property type="match status" value="1"/>
</dbReference>
<dbReference type="InterPro" id="IPR050856">
    <property type="entry name" value="Biotin_carboxylase_complex"/>
</dbReference>
<dbReference type="PROSITE" id="PS50979">
    <property type="entry name" value="BC"/>
    <property type="match status" value="1"/>
</dbReference>
<gene>
    <name evidence="10" type="ORF">JN12_01760</name>
</gene>
<organism evidence="10 11">
    <name type="scientific">Geobacter argillaceus</name>
    <dbReference type="NCBI Taxonomy" id="345631"/>
    <lineage>
        <taxon>Bacteria</taxon>
        <taxon>Pseudomonadati</taxon>
        <taxon>Thermodesulfobacteriota</taxon>
        <taxon>Desulfuromonadia</taxon>
        <taxon>Geobacterales</taxon>
        <taxon>Geobacteraceae</taxon>
        <taxon>Geobacter</taxon>
    </lineage>
</organism>
<evidence type="ECO:0000259" key="9">
    <source>
        <dbReference type="PROSITE" id="PS50979"/>
    </source>
</evidence>
<keyword evidence="3 6" id="KW-0067">ATP-binding</keyword>
<dbReference type="SUPFAM" id="SSF52440">
    <property type="entry name" value="PreATP-grasp domain"/>
    <property type="match status" value="1"/>
</dbReference>
<dbReference type="FunFam" id="3.30.1490.20:FF:000003">
    <property type="entry name" value="acetyl-CoA carboxylase isoform X1"/>
    <property type="match status" value="1"/>
</dbReference>
<dbReference type="RefSeq" id="WP_145021383.1">
    <property type="nucleotide sequence ID" value="NZ_VLLN01000009.1"/>
</dbReference>
<evidence type="ECO:0000256" key="1">
    <source>
        <dbReference type="ARBA" id="ARBA00022598"/>
    </source>
</evidence>
<comment type="caution">
    <text evidence="10">The sequence shown here is derived from an EMBL/GenBank/DDBJ whole genome shotgun (WGS) entry which is preliminary data.</text>
</comment>
<name>A0A562VNN5_9BACT</name>
<keyword evidence="1" id="KW-0436">Ligase</keyword>
<feature type="region of interest" description="Disordered" evidence="7">
    <location>
        <begin position="481"/>
        <end position="501"/>
    </location>
</feature>
<dbReference type="OrthoDB" id="9769961at2"/>
<dbReference type="InterPro" id="IPR004549">
    <property type="entry name" value="Acetyl_CoA_COase_biotin_COase"/>
</dbReference>
<dbReference type="GO" id="GO:2001295">
    <property type="term" value="P:malonyl-CoA biosynthetic process"/>
    <property type="evidence" value="ECO:0007669"/>
    <property type="project" value="UniProtKB-UniPathway"/>
</dbReference>
<dbReference type="Pfam" id="PF00289">
    <property type="entry name" value="Biotin_carb_N"/>
    <property type="match status" value="1"/>
</dbReference>
<sequence>MFKKMLVANRGEIAIRIIRACRELEIPTVAVYSEADRAALHVRMADEAYCIGPPEPNRSYLVIDSILEVARQAGCDAIHPGYGFLSESVELAERCEQEGVTFVGPNPHAIRVMGNKTNARVAVDEMGVPLVPGMKENLASIAQALEMAAEIGYPVVLKAACGVGGKGMRRIDRPEELPDAFTLVRSEALKAFGSDAVYLEKFIVSPRHIEVQILGDRHGNIIHCGERECSIQRRHQKLIEEAPSPFVDPELRRRMGEAAVAAARSVNYDSVGTVEFVVSGVTGEFYFLEMNTRLQVEHPVTEMVVGIDLCKEMIRIAAGHRLTLTQKEVSMSGHAIECRIFAEDPDHNFISTSGRISGLRVPGGPWVRDESGMYEGMEVPIHYDSLLSKLVVWGNSRERCIGRVRRALSEYVVKGIKTTIPFHRRVMRNAHFLSGEFDTTFIETTFPAEDANRARPEEHIALVAAAIKAFRRDRERARGIVGSAGSDRGGNPWRMSLRGTR</sequence>
<dbReference type="PROSITE" id="PS00867">
    <property type="entry name" value="CPSASE_2"/>
    <property type="match status" value="1"/>
</dbReference>
<evidence type="ECO:0000256" key="7">
    <source>
        <dbReference type="SAM" id="MobiDB-lite"/>
    </source>
</evidence>
<evidence type="ECO:0000256" key="6">
    <source>
        <dbReference type="PROSITE-ProRule" id="PRU00409"/>
    </source>
</evidence>
<dbReference type="SUPFAM" id="SSF51246">
    <property type="entry name" value="Rudiment single hybrid motif"/>
    <property type="match status" value="1"/>
</dbReference>
<dbReference type="GO" id="GO:0005524">
    <property type="term" value="F:ATP binding"/>
    <property type="evidence" value="ECO:0007669"/>
    <property type="project" value="UniProtKB-UniRule"/>
</dbReference>
<proteinExistence type="predicted"/>
<keyword evidence="11" id="KW-1185">Reference proteome</keyword>
<dbReference type="SUPFAM" id="SSF56059">
    <property type="entry name" value="Glutathione synthetase ATP-binding domain-like"/>
    <property type="match status" value="1"/>
</dbReference>
<dbReference type="PROSITE" id="PS50975">
    <property type="entry name" value="ATP_GRASP"/>
    <property type="match status" value="1"/>
</dbReference>
<dbReference type="EMBL" id="VLLN01000009">
    <property type="protein sequence ID" value="TWJ19347.1"/>
    <property type="molecule type" value="Genomic_DNA"/>
</dbReference>
<dbReference type="PROSITE" id="PS00866">
    <property type="entry name" value="CPSASE_1"/>
    <property type="match status" value="1"/>
</dbReference>
<dbReference type="FunFam" id="3.40.50.20:FF:000010">
    <property type="entry name" value="Propionyl-CoA carboxylase subunit alpha"/>
    <property type="match status" value="1"/>
</dbReference>
<evidence type="ECO:0000259" key="8">
    <source>
        <dbReference type="PROSITE" id="PS50975"/>
    </source>
</evidence>
<feature type="domain" description="ATP-grasp" evidence="8">
    <location>
        <begin position="120"/>
        <end position="318"/>
    </location>
</feature>
<evidence type="ECO:0000256" key="2">
    <source>
        <dbReference type="ARBA" id="ARBA00022741"/>
    </source>
</evidence>
<dbReference type="Pfam" id="PF02785">
    <property type="entry name" value="Biotin_carb_C"/>
    <property type="match status" value="1"/>
</dbReference>
<evidence type="ECO:0000313" key="10">
    <source>
        <dbReference type="EMBL" id="TWJ19347.1"/>
    </source>
</evidence>
<dbReference type="AlphaFoldDB" id="A0A562VNN5"/>
<reference evidence="10 11" key="1">
    <citation type="submission" date="2019-07" db="EMBL/GenBank/DDBJ databases">
        <title>Genomic Encyclopedia of Archaeal and Bacterial Type Strains, Phase II (KMG-II): from individual species to whole genera.</title>
        <authorList>
            <person name="Goeker M."/>
        </authorList>
    </citation>
    <scope>NUCLEOTIDE SEQUENCE [LARGE SCALE GENOMIC DNA]</scope>
    <source>
        <strain evidence="10 11">ATCC BAA-1139</strain>
    </source>
</reference>
<dbReference type="SMART" id="SM00878">
    <property type="entry name" value="Biotin_carb_C"/>
    <property type="match status" value="1"/>
</dbReference>
<evidence type="ECO:0000256" key="4">
    <source>
        <dbReference type="ARBA" id="ARBA00022842"/>
    </source>
</evidence>
<dbReference type="PANTHER" id="PTHR18866:SF33">
    <property type="entry name" value="METHYLCROTONOYL-COA CARBOXYLASE SUBUNIT ALPHA, MITOCHONDRIAL-RELATED"/>
    <property type="match status" value="1"/>
</dbReference>
<keyword evidence="2 6" id="KW-0547">Nucleotide-binding</keyword>
<dbReference type="Gene3D" id="3.30.470.20">
    <property type="entry name" value="ATP-grasp fold, B domain"/>
    <property type="match status" value="1"/>
</dbReference>
<evidence type="ECO:0000256" key="3">
    <source>
        <dbReference type="ARBA" id="ARBA00022840"/>
    </source>
</evidence>
<dbReference type="InterPro" id="IPR005481">
    <property type="entry name" value="BC-like_N"/>
</dbReference>
<keyword evidence="5" id="KW-0092">Biotin</keyword>
<dbReference type="NCBIfam" id="NF006367">
    <property type="entry name" value="PRK08591.1"/>
    <property type="match status" value="1"/>
</dbReference>
<dbReference type="InterPro" id="IPR011764">
    <property type="entry name" value="Biotin_carboxylation_dom"/>
</dbReference>
<keyword evidence="4" id="KW-0460">Magnesium</keyword>
<dbReference type="GO" id="GO:0046872">
    <property type="term" value="F:metal ion binding"/>
    <property type="evidence" value="ECO:0007669"/>
    <property type="project" value="InterPro"/>
</dbReference>
<dbReference type="UniPathway" id="UPA00655">
    <property type="reaction ID" value="UER00711"/>
</dbReference>
<evidence type="ECO:0000256" key="5">
    <source>
        <dbReference type="ARBA" id="ARBA00023267"/>
    </source>
</evidence>
<dbReference type="PANTHER" id="PTHR18866">
    <property type="entry name" value="CARBOXYLASE:PYRUVATE/ACETYL-COA/PROPIONYL-COA CARBOXYLASE"/>
    <property type="match status" value="1"/>
</dbReference>
<feature type="domain" description="Biotin carboxylation" evidence="9">
    <location>
        <begin position="1"/>
        <end position="447"/>
    </location>
</feature>
<dbReference type="Proteomes" id="UP000319449">
    <property type="component" value="Unassembled WGS sequence"/>
</dbReference>